<dbReference type="InterPro" id="IPR005299">
    <property type="entry name" value="MeTrfase_7"/>
</dbReference>
<dbReference type="Gene3D" id="1.10.1200.270">
    <property type="entry name" value="Methyltransferase, alpha-helical capping domain"/>
    <property type="match status" value="1"/>
</dbReference>
<reference evidence="3" key="2">
    <citation type="submission" date="2023-06" db="EMBL/GenBank/DDBJ databases">
        <authorList>
            <person name="Ma L."/>
            <person name="Liu K.-W."/>
            <person name="Li Z."/>
            <person name="Hsiao Y.-Y."/>
            <person name="Qi Y."/>
            <person name="Fu T."/>
            <person name="Tang G."/>
            <person name="Zhang D."/>
            <person name="Sun W.-H."/>
            <person name="Liu D.-K."/>
            <person name="Li Y."/>
            <person name="Chen G.-Z."/>
            <person name="Liu X.-D."/>
            <person name="Liao X.-Y."/>
            <person name="Jiang Y.-T."/>
            <person name="Yu X."/>
            <person name="Hao Y."/>
            <person name="Huang J."/>
            <person name="Zhao X.-W."/>
            <person name="Ke S."/>
            <person name="Chen Y.-Y."/>
            <person name="Wu W.-L."/>
            <person name="Hsu J.-L."/>
            <person name="Lin Y.-F."/>
            <person name="Huang M.-D."/>
            <person name="Li C.-Y."/>
            <person name="Huang L."/>
            <person name="Wang Z.-W."/>
            <person name="Zhao X."/>
            <person name="Zhong W.-Y."/>
            <person name="Peng D.-H."/>
            <person name="Ahmad S."/>
            <person name="Lan S."/>
            <person name="Zhang J.-S."/>
            <person name="Tsai W.-C."/>
            <person name="Van De Peer Y."/>
            <person name="Liu Z.-J."/>
        </authorList>
    </citation>
    <scope>NUCLEOTIDE SEQUENCE</scope>
    <source>
        <strain evidence="3">SCP</strain>
        <tissue evidence="3">Leaves</tissue>
    </source>
</reference>
<accession>A0AAV9BWS0</accession>
<dbReference type="EMBL" id="JAUJYN010000001">
    <property type="protein sequence ID" value="KAK1280582.1"/>
    <property type="molecule type" value="Genomic_DNA"/>
</dbReference>
<comment type="caution">
    <text evidence="3">The sequence shown here is derived from an EMBL/GenBank/DDBJ whole genome shotgun (WGS) entry which is preliminary data.</text>
</comment>
<reference evidence="3" key="1">
    <citation type="journal article" date="2023" name="Nat. Commun.">
        <title>Diploid and tetraploid genomes of Acorus and the evolution of monocots.</title>
        <authorList>
            <person name="Ma L."/>
            <person name="Liu K.W."/>
            <person name="Li Z."/>
            <person name="Hsiao Y.Y."/>
            <person name="Qi Y."/>
            <person name="Fu T."/>
            <person name="Tang G.D."/>
            <person name="Zhang D."/>
            <person name="Sun W.H."/>
            <person name="Liu D.K."/>
            <person name="Li Y."/>
            <person name="Chen G.Z."/>
            <person name="Liu X.D."/>
            <person name="Liao X.Y."/>
            <person name="Jiang Y.T."/>
            <person name="Yu X."/>
            <person name="Hao Y."/>
            <person name="Huang J."/>
            <person name="Zhao X.W."/>
            <person name="Ke S."/>
            <person name="Chen Y.Y."/>
            <person name="Wu W.L."/>
            <person name="Hsu J.L."/>
            <person name="Lin Y.F."/>
            <person name="Huang M.D."/>
            <person name="Li C.Y."/>
            <person name="Huang L."/>
            <person name="Wang Z.W."/>
            <person name="Zhao X."/>
            <person name="Zhong W.Y."/>
            <person name="Peng D.H."/>
            <person name="Ahmad S."/>
            <person name="Lan S."/>
            <person name="Zhang J.S."/>
            <person name="Tsai W.C."/>
            <person name="Van de Peer Y."/>
            <person name="Liu Z.J."/>
        </authorList>
    </citation>
    <scope>NUCLEOTIDE SEQUENCE</scope>
    <source>
        <strain evidence="3">SCP</strain>
    </source>
</reference>
<dbReference type="Pfam" id="PF03492">
    <property type="entry name" value="Methyltransf_7"/>
    <property type="match status" value="1"/>
</dbReference>
<keyword evidence="4" id="KW-1185">Reference proteome</keyword>
<gene>
    <name evidence="3" type="ORF">QJS04_geneDACA002730</name>
</gene>
<keyword evidence="1" id="KW-0479">Metal-binding</keyword>
<dbReference type="GO" id="GO:0046872">
    <property type="term" value="F:metal ion binding"/>
    <property type="evidence" value="ECO:0007669"/>
    <property type="project" value="UniProtKB-KW"/>
</dbReference>
<evidence type="ECO:0000313" key="4">
    <source>
        <dbReference type="Proteomes" id="UP001179952"/>
    </source>
</evidence>
<dbReference type="Gene3D" id="3.40.50.150">
    <property type="entry name" value="Vaccinia Virus protein VP39"/>
    <property type="match status" value="1"/>
</dbReference>
<evidence type="ECO:0000256" key="1">
    <source>
        <dbReference type="ARBA" id="ARBA00022723"/>
    </source>
</evidence>
<protein>
    <submittedName>
        <fullName evidence="3">Salicylate O-methyltransferase</fullName>
    </submittedName>
</protein>
<evidence type="ECO:0000256" key="2">
    <source>
        <dbReference type="ARBA" id="ARBA00022842"/>
    </source>
</evidence>
<dbReference type="Proteomes" id="UP001179952">
    <property type="component" value="Unassembled WGS sequence"/>
</dbReference>
<dbReference type="AlphaFoldDB" id="A0AAV9BWS0"/>
<name>A0AAV9BWS0_ACOGR</name>
<dbReference type="PANTHER" id="PTHR31009">
    <property type="entry name" value="S-ADENOSYL-L-METHIONINE:CARBOXYL METHYLTRANSFERASE FAMILY PROTEIN"/>
    <property type="match status" value="1"/>
</dbReference>
<dbReference type="InterPro" id="IPR042086">
    <property type="entry name" value="MeTrfase_capping"/>
</dbReference>
<proteinExistence type="predicted"/>
<sequence>MSASMEVMIDAALDLYRDTFPGERLNIADLGCSSGPNAVLAISQIVDAVDEKRHQLGHDHIEFQCFLNDLPWNDFNAVFKALPEFCEKVEEEKGRDHSMCFIVGVPGSFYGRLFPKRSLHLIISLVSEGVHLNRGNLWISKTSPPCVFNSYLEQFQKDFSVFLMSRSEEIVIGGRMVLTLMGRKSKSPSDEAFGCTWELMARILMDMASEGLIEAEKIDSFNFPFYTPSLDELVELIKREGTFTINRLEFLQMGSRDYDIDHGRKGHDWVKVTRAALEPMLESHFGRDIMDDFFIRIEESFNESISPRRNAEVNPVLVSLVRKG</sequence>
<organism evidence="3 4">
    <name type="scientific">Acorus gramineus</name>
    <name type="common">Dwarf sweet flag</name>
    <dbReference type="NCBI Taxonomy" id="55184"/>
    <lineage>
        <taxon>Eukaryota</taxon>
        <taxon>Viridiplantae</taxon>
        <taxon>Streptophyta</taxon>
        <taxon>Embryophyta</taxon>
        <taxon>Tracheophyta</taxon>
        <taxon>Spermatophyta</taxon>
        <taxon>Magnoliopsida</taxon>
        <taxon>Liliopsida</taxon>
        <taxon>Acoraceae</taxon>
        <taxon>Acorus</taxon>
    </lineage>
</organism>
<evidence type="ECO:0000313" key="3">
    <source>
        <dbReference type="EMBL" id="KAK1280582.1"/>
    </source>
</evidence>
<keyword evidence="2" id="KW-0460">Magnesium</keyword>
<dbReference type="SUPFAM" id="SSF53335">
    <property type="entry name" value="S-adenosyl-L-methionine-dependent methyltransferases"/>
    <property type="match status" value="1"/>
</dbReference>
<dbReference type="GO" id="GO:0008168">
    <property type="term" value="F:methyltransferase activity"/>
    <property type="evidence" value="ECO:0007669"/>
    <property type="project" value="InterPro"/>
</dbReference>
<dbReference type="InterPro" id="IPR029063">
    <property type="entry name" value="SAM-dependent_MTases_sf"/>
</dbReference>